<reference evidence="1 2" key="1">
    <citation type="submission" date="2019-09" db="EMBL/GenBank/DDBJ databases">
        <title>FDA dAtabase for Regulatory Grade micrObial Sequences (FDA-ARGOS): Supporting development and validation of Infectious Disease Dx tests.</title>
        <authorList>
            <person name="Sciortino C."/>
            <person name="Tallon L."/>
            <person name="Sadzewicz L."/>
            <person name="Vavikolanu K."/>
            <person name="Mehta A."/>
            <person name="Aluvathingal J."/>
            <person name="Nadendla S."/>
            <person name="Nandy P."/>
            <person name="Geyer C."/>
            <person name="Yan Y."/>
            <person name="Sichtig H."/>
        </authorList>
    </citation>
    <scope>NUCLEOTIDE SEQUENCE [LARGE SCALE GENOMIC DNA]</scope>
    <source>
        <strain evidence="1 2">FDAARGOS_664</strain>
    </source>
</reference>
<gene>
    <name evidence="1" type="ORF">FOB72_03595</name>
</gene>
<dbReference type="InterPro" id="IPR023393">
    <property type="entry name" value="START-like_dom_sf"/>
</dbReference>
<dbReference type="Proteomes" id="UP000322822">
    <property type="component" value="Chromosome 1"/>
</dbReference>
<organism evidence="1 2">
    <name type="scientific">Cupriavidus pauculus</name>
    <dbReference type="NCBI Taxonomy" id="82633"/>
    <lineage>
        <taxon>Bacteria</taxon>
        <taxon>Pseudomonadati</taxon>
        <taxon>Pseudomonadota</taxon>
        <taxon>Betaproteobacteria</taxon>
        <taxon>Burkholderiales</taxon>
        <taxon>Burkholderiaceae</taxon>
        <taxon>Cupriavidus</taxon>
    </lineage>
</organism>
<accession>A0A5P2H0A0</accession>
<dbReference type="Pfam" id="PF10604">
    <property type="entry name" value="Polyketide_cyc2"/>
    <property type="match status" value="1"/>
</dbReference>
<dbReference type="SUPFAM" id="SSF55961">
    <property type="entry name" value="Bet v1-like"/>
    <property type="match status" value="1"/>
</dbReference>
<proteinExistence type="predicted"/>
<protein>
    <submittedName>
        <fullName evidence="1">SRPBCC family protein</fullName>
    </submittedName>
</protein>
<dbReference type="OrthoDB" id="1364128at2"/>
<dbReference type="EMBL" id="CP044065">
    <property type="protein sequence ID" value="QET01208.1"/>
    <property type="molecule type" value="Genomic_DNA"/>
</dbReference>
<dbReference type="PANTHER" id="PTHR39332:SF7">
    <property type="entry name" value="SRPBCC FAMILY PROTEIN"/>
    <property type="match status" value="1"/>
</dbReference>
<dbReference type="RefSeq" id="WP_150371268.1">
    <property type="nucleotide sequence ID" value="NZ_CP044065.1"/>
</dbReference>
<name>A0A5P2H0A0_9BURK</name>
<dbReference type="CDD" id="cd07821">
    <property type="entry name" value="PYR_PYL_RCAR_like"/>
    <property type="match status" value="1"/>
</dbReference>
<sequence>MATASTSIEVAVAPDTVWNLIGGFDSLPDWLPYIPKSELSEGGRVRHLANPNGEAIVERLMAFDQNQRSYSYAILKAPFPVTDYLSTLRVIPIDGGKSSRVEWSGEFTPNGVSDQEATAIFQKIYEDGLKALADGLAR</sequence>
<dbReference type="PANTHER" id="PTHR39332">
    <property type="entry name" value="BLL4707 PROTEIN"/>
    <property type="match status" value="1"/>
</dbReference>
<evidence type="ECO:0000313" key="2">
    <source>
        <dbReference type="Proteomes" id="UP000322822"/>
    </source>
</evidence>
<dbReference type="AlphaFoldDB" id="A0A5P2H0A0"/>
<evidence type="ECO:0000313" key="1">
    <source>
        <dbReference type="EMBL" id="QET01208.1"/>
    </source>
</evidence>
<dbReference type="Gene3D" id="3.30.530.20">
    <property type="match status" value="1"/>
</dbReference>
<dbReference type="InterPro" id="IPR019587">
    <property type="entry name" value="Polyketide_cyclase/dehydratase"/>
</dbReference>